<proteinExistence type="predicted"/>
<evidence type="ECO:0000256" key="1">
    <source>
        <dbReference type="SAM" id="MobiDB-lite"/>
    </source>
</evidence>
<dbReference type="EMBL" id="GECZ01021832">
    <property type="protein sequence ID" value="JAS47937.1"/>
    <property type="molecule type" value="Transcribed_RNA"/>
</dbReference>
<feature type="region of interest" description="Disordered" evidence="1">
    <location>
        <begin position="55"/>
        <end position="82"/>
    </location>
</feature>
<reference evidence="2" key="1">
    <citation type="submission" date="2015-11" db="EMBL/GenBank/DDBJ databases">
        <title>De novo transcriptome assembly of four potential Pierce s Disease insect vectors from Arizona vineyards.</title>
        <authorList>
            <person name="Tassone E.E."/>
        </authorList>
    </citation>
    <scope>NUCLEOTIDE SEQUENCE</scope>
</reference>
<dbReference type="AlphaFoldDB" id="A0A1B6FCK6"/>
<sequence>QFAIQQSLLDVGSENDKIDIWGALKMDKPVNQSPSMNFDERQQFDQAIKSSLSLHPELETHSTNRLDANEISDNNNEDENDENFKKALLLSKQQQQEDERMRQSQEDQLLERILKLSLIEQ</sequence>
<name>A0A1B6FCK6_9HEMI</name>
<evidence type="ECO:0000313" key="2">
    <source>
        <dbReference type="EMBL" id="JAS47937.1"/>
    </source>
</evidence>
<accession>A0A1B6FCK6</accession>
<feature type="non-terminal residue" evidence="2">
    <location>
        <position position="1"/>
    </location>
</feature>
<feature type="compositionally biased region" description="Basic and acidic residues" evidence="1">
    <location>
        <begin position="56"/>
        <end position="68"/>
    </location>
</feature>
<organism evidence="2">
    <name type="scientific">Cuerna arida</name>
    <dbReference type="NCBI Taxonomy" id="1464854"/>
    <lineage>
        <taxon>Eukaryota</taxon>
        <taxon>Metazoa</taxon>
        <taxon>Ecdysozoa</taxon>
        <taxon>Arthropoda</taxon>
        <taxon>Hexapoda</taxon>
        <taxon>Insecta</taxon>
        <taxon>Pterygota</taxon>
        <taxon>Neoptera</taxon>
        <taxon>Paraneoptera</taxon>
        <taxon>Hemiptera</taxon>
        <taxon>Auchenorrhyncha</taxon>
        <taxon>Membracoidea</taxon>
        <taxon>Cicadellidae</taxon>
        <taxon>Cicadellinae</taxon>
        <taxon>Proconiini</taxon>
        <taxon>Cuerna</taxon>
    </lineage>
</organism>
<protein>
    <submittedName>
        <fullName evidence="2">Uncharacterized protein</fullName>
    </submittedName>
</protein>
<gene>
    <name evidence="2" type="ORF">g.46183</name>
</gene>